<evidence type="ECO:0008006" key="3">
    <source>
        <dbReference type="Google" id="ProtNLM"/>
    </source>
</evidence>
<dbReference type="AlphaFoldDB" id="A0A1M7YZI0"/>
<gene>
    <name evidence="1" type="ORF">VQ7734_03838</name>
</gene>
<proteinExistence type="predicted"/>
<protein>
    <recommendedName>
        <fullName evidence="3">CDI immunity protein domain-containing protein</fullName>
    </recommendedName>
</protein>
<reference evidence="2" key="1">
    <citation type="submission" date="2016-12" db="EMBL/GenBank/DDBJ databases">
        <authorList>
            <person name="Rodrigo-Torres L."/>
            <person name="Arahal R.D."/>
            <person name="Lucena T."/>
        </authorList>
    </citation>
    <scope>NUCLEOTIDE SEQUENCE [LARGE SCALE GENOMIC DNA]</scope>
</reference>
<evidence type="ECO:0000313" key="2">
    <source>
        <dbReference type="Proteomes" id="UP000184600"/>
    </source>
</evidence>
<dbReference type="Proteomes" id="UP000184600">
    <property type="component" value="Unassembled WGS sequence"/>
</dbReference>
<evidence type="ECO:0000313" key="1">
    <source>
        <dbReference type="EMBL" id="SHO58068.1"/>
    </source>
</evidence>
<accession>A0A1M7YZI0</accession>
<name>A0A1M7YZI0_9VIBR</name>
<organism evidence="1 2">
    <name type="scientific">Vibrio quintilis</name>
    <dbReference type="NCBI Taxonomy" id="1117707"/>
    <lineage>
        <taxon>Bacteria</taxon>
        <taxon>Pseudomonadati</taxon>
        <taxon>Pseudomonadota</taxon>
        <taxon>Gammaproteobacteria</taxon>
        <taxon>Vibrionales</taxon>
        <taxon>Vibrionaceae</taxon>
        <taxon>Vibrio</taxon>
    </lineage>
</organism>
<sequence>MEHGFVFDINDNDVLWILKYCLNLMSDTSRFAEKIHQLLDDGETGGQVEWGIHRWNEFASIEYEIDEFDGYRAFMGPEEHGEGHSEYIDVYFDIKTLKDLLCQVCDWYITQYPEQKNDILSIRDKYSF</sequence>
<dbReference type="RefSeq" id="WP_262021640.1">
    <property type="nucleotide sequence ID" value="NZ_AP024897.1"/>
</dbReference>
<dbReference type="STRING" id="1117707.VQ7734_03838"/>
<dbReference type="EMBL" id="FRFG01000054">
    <property type="protein sequence ID" value="SHO58068.1"/>
    <property type="molecule type" value="Genomic_DNA"/>
</dbReference>
<keyword evidence="2" id="KW-1185">Reference proteome</keyword>